<proteinExistence type="predicted"/>
<evidence type="ECO:0008006" key="4">
    <source>
        <dbReference type="Google" id="ProtNLM"/>
    </source>
</evidence>
<name>A0A3N6S9X6_9GAMM</name>
<gene>
    <name evidence="2" type="ORF">EB241_12290</name>
</gene>
<sequence length="224" mass="26027">MHSFKSNVVLSQREWLTYLFKQTSNRIMSYCGKNPLINKLTYDSVVINDNAYLSIMSCLQRIEHIISGHCTLLASPQKAILCHGDPHAGNIMTNGKDVKLIDPRGRFINSNAWFSPLYDEGKIIHDVFFEYSNIVSGKFRSFYDGKKWYLQQENNHYNLNKTLDYFRQKTAGGWLSYISGALLLAGVLPFHYQRSWLQEFLLISIIALNRVINPQTYHLTWNHK</sequence>
<evidence type="ECO:0000313" key="3">
    <source>
        <dbReference type="Proteomes" id="UP000279457"/>
    </source>
</evidence>
<keyword evidence="1" id="KW-0472">Membrane</keyword>
<feature type="transmembrane region" description="Helical" evidence="1">
    <location>
        <begin position="174"/>
        <end position="192"/>
    </location>
</feature>
<dbReference type="Proteomes" id="UP000279457">
    <property type="component" value="Unassembled WGS sequence"/>
</dbReference>
<dbReference type="InterPro" id="IPR011009">
    <property type="entry name" value="Kinase-like_dom_sf"/>
</dbReference>
<protein>
    <recommendedName>
        <fullName evidence="4">Aminoglycoside phosphotransferase domain-containing protein</fullName>
    </recommendedName>
</protein>
<accession>A0A3N6S9X6</accession>
<keyword evidence="1" id="KW-0812">Transmembrane</keyword>
<evidence type="ECO:0000256" key="1">
    <source>
        <dbReference type="SAM" id="Phobius"/>
    </source>
</evidence>
<dbReference type="SUPFAM" id="SSF56112">
    <property type="entry name" value="Protein kinase-like (PK-like)"/>
    <property type="match status" value="1"/>
</dbReference>
<dbReference type="EMBL" id="RHHM01000008">
    <property type="protein sequence ID" value="RQM38050.1"/>
    <property type="molecule type" value="Genomic_DNA"/>
</dbReference>
<reference evidence="2 3" key="1">
    <citation type="submission" date="2018-10" db="EMBL/GenBank/DDBJ databases">
        <title>Draft genome sequence for the type isolate of Erwinia psidii, agent causal of bacterial blight in guava (Psidium guajava) and wilt and die-back of Eucalyptus spp.</title>
        <authorList>
            <person name="Hermenegildo P.S."/>
            <person name="Santos S.A."/>
            <person name="Guimaraes L.M.S."/>
            <person name="Vidigal P.M.P."/>
            <person name="Pereira I.C."/>
            <person name="Badel J.L."/>
            <person name="Alfenas-Zerbini P."/>
            <person name="Ferreira M.A.S.V."/>
            <person name="Alfenas A.C."/>
        </authorList>
    </citation>
    <scope>NUCLEOTIDE SEQUENCE [LARGE SCALE GENOMIC DNA]</scope>
    <source>
        <strain evidence="2 3">IBSBF 435</strain>
    </source>
</reference>
<evidence type="ECO:0000313" key="2">
    <source>
        <dbReference type="EMBL" id="RQM38050.1"/>
    </source>
</evidence>
<organism evidence="2 3">
    <name type="scientific">Erwinia psidii</name>
    <dbReference type="NCBI Taxonomy" id="69224"/>
    <lineage>
        <taxon>Bacteria</taxon>
        <taxon>Pseudomonadati</taxon>
        <taxon>Pseudomonadota</taxon>
        <taxon>Gammaproteobacteria</taxon>
        <taxon>Enterobacterales</taxon>
        <taxon>Erwiniaceae</taxon>
        <taxon>Erwinia</taxon>
    </lineage>
</organism>
<keyword evidence="1" id="KW-1133">Transmembrane helix</keyword>
<keyword evidence="3" id="KW-1185">Reference proteome</keyword>
<dbReference type="Gene3D" id="1.10.510.10">
    <property type="entry name" value="Transferase(Phosphotransferase) domain 1"/>
    <property type="match status" value="1"/>
</dbReference>
<dbReference type="AlphaFoldDB" id="A0A3N6S9X6"/>
<comment type="caution">
    <text evidence="2">The sequence shown here is derived from an EMBL/GenBank/DDBJ whole genome shotgun (WGS) entry which is preliminary data.</text>
</comment>